<sequence length="129" mass="15007">MVALEEQHRFIPQAEKYVERPTISHTCTFKRRVARRKLLLKEYHRKSCLKFVSSHIRSTAEQKEGILVRLDKLSTCQSNAPTTQKRPMICAPPLKVSLPSPLTHPHPPFFLASNSKNKHINTHNFMFIY</sequence>
<comment type="caution">
    <text evidence="1">The sequence shown here is derived from an EMBL/GenBank/DDBJ whole genome shotgun (WGS) entry which is preliminary data.</text>
</comment>
<proteinExistence type="predicted"/>
<evidence type="ECO:0000313" key="1">
    <source>
        <dbReference type="EMBL" id="MEQ2186201.1"/>
    </source>
</evidence>
<dbReference type="EMBL" id="JAHRIO010083188">
    <property type="protein sequence ID" value="MEQ2186201.1"/>
    <property type="molecule type" value="Genomic_DNA"/>
</dbReference>
<keyword evidence="2" id="KW-1185">Reference proteome</keyword>
<name>A0ABV0PS34_9TELE</name>
<accession>A0ABV0PS34</accession>
<reference evidence="1 2" key="1">
    <citation type="submission" date="2021-06" db="EMBL/GenBank/DDBJ databases">
        <authorList>
            <person name="Palmer J.M."/>
        </authorList>
    </citation>
    <scope>NUCLEOTIDE SEQUENCE [LARGE SCALE GENOMIC DNA]</scope>
    <source>
        <strain evidence="1 2">GA_2019</strain>
        <tissue evidence="1">Muscle</tissue>
    </source>
</reference>
<protein>
    <submittedName>
        <fullName evidence="1">Uncharacterized protein</fullName>
    </submittedName>
</protein>
<dbReference type="Proteomes" id="UP001476798">
    <property type="component" value="Unassembled WGS sequence"/>
</dbReference>
<evidence type="ECO:0000313" key="2">
    <source>
        <dbReference type="Proteomes" id="UP001476798"/>
    </source>
</evidence>
<gene>
    <name evidence="1" type="ORF">GOODEAATRI_026269</name>
</gene>
<organism evidence="1 2">
    <name type="scientific">Goodea atripinnis</name>
    <dbReference type="NCBI Taxonomy" id="208336"/>
    <lineage>
        <taxon>Eukaryota</taxon>
        <taxon>Metazoa</taxon>
        <taxon>Chordata</taxon>
        <taxon>Craniata</taxon>
        <taxon>Vertebrata</taxon>
        <taxon>Euteleostomi</taxon>
        <taxon>Actinopterygii</taxon>
        <taxon>Neopterygii</taxon>
        <taxon>Teleostei</taxon>
        <taxon>Neoteleostei</taxon>
        <taxon>Acanthomorphata</taxon>
        <taxon>Ovalentaria</taxon>
        <taxon>Atherinomorphae</taxon>
        <taxon>Cyprinodontiformes</taxon>
        <taxon>Goodeidae</taxon>
        <taxon>Goodea</taxon>
    </lineage>
</organism>